<evidence type="ECO:0000313" key="1">
    <source>
        <dbReference type="EMBL" id="GGF49876.1"/>
    </source>
</evidence>
<dbReference type="EMBL" id="BMFN01000001">
    <property type="protein sequence ID" value="GGF49876.1"/>
    <property type="molecule type" value="Genomic_DNA"/>
</dbReference>
<proteinExistence type="predicted"/>
<name>A0ACB5PLA2_9BACT</name>
<reference evidence="1 2" key="1">
    <citation type="journal article" date="2019" name="Int. J. Syst. Evol. Microbiol.">
        <title>The Global Catalogue of Microorganisms (GCM) 10K type strain sequencing project: providing services to taxonomists for standard genome sequencing and annotation.</title>
        <authorList>
            <consortium name="The Broad Institute Genomics Platform"/>
            <consortium name="The Broad Institute Genome Sequencing Center for Infectious Disease"/>
            <person name="Wu L."/>
            <person name="Ma J."/>
        </authorList>
    </citation>
    <scope>NUCLEOTIDE SEQUENCE [LARGE SCALE GENOMIC DNA]</scope>
    <source>
        <strain evidence="1 2">CGMCC 1.12720</strain>
    </source>
</reference>
<accession>A0ACB5PLA2</accession>
<sequence>MVPTPLALPPAPRRRVTLLILGLVALLAVGLALFHYFTGSERTLPVVAVPQLTPVPTSLTPLKVGFDELALRLNGYLVTQTYDVAGPYVQPEAAIAWLGLLAVCLVYFLAVVSTLARPAFVVGMALVIFLLMSLNADLLGVFDSLQQYFLVLALALLGLPAFAFHAFWPAATLGQRLLTFAVLVGALSAILLLQSNFSPAFTALHLTSYATVSGAVVFVLLVLWVAFENIHGLLWLNTQAENPGSRFGLLPFVLASVLYLGTLLLYYLNDGEVLILPNVRLEPYLLLVPAVLVGWLGLRRRAATYGTWVGYWPGAAHIYLILVALAAGSLGYALATANDPLITAGRDFTALALLTCGGAFLLYVLLNFAPLIRQRLRVYRVVYEPRRLPFYTVYIIGIGALGIVSMRNNFFVLDQVRAGFYNNLGDLSRLQSEADPTNDGLALLSERYYAESDVYDRFNHRASMGRAALYRFRSQRQNEINALRRALSRAPSEKISLRLAALFNEPSDFFDRQKTLQEGIRNAPQSAQLANDLAQLYSRSALTDSVLYYQQRAATLSPNNTVVQANQLAFLVQNQEWRAAQEFLRENAPQTQDVALQSNALLLAQLTGDTKATENPILADTTKDLSAAEFGRLYHAGLRRLAARDTTLLPALTQAGNRPSNSAYSEQLTFLRALTQYSGGRPVTAQATLLPLVIGNSPSAAYYQQVRAMWLLDQGLYATAAAYFAEAARNGFTEAALPRAYAFALAGQLDSAEAQAAVAARDPNPALARQGQRLRSILALDFATQYPSAPDSIKAQYIVVRGATAANPTALLTAAETIATPAARQVALRAQLPRVLAAGDAESVRAALQRHAPSPTTKNVTASDWNLLRGKLYVQAKQPDKLRQLVSTAYFAPQHQPYRLYYQATLADKPADAARRYAKLVREAPFVTDGILAAANFHTRQRDYATAYDVLLKGLDYNPESTPLLKAYVLAAVPAGLVAYTEAPLEKLRTLLAPAEYATFRSKYEAQRAAQAAELAPWN</sequence>
<keyword evidence="2" id="KW-1185">Reference proteome</keyword>
<comment type="caution">
    <text evidence="1">The sequence shown here is derived from an EMBL/GenBank/DDBJ whole genome shotgun (WGS) entry which is preliminary data.</text>
</comment>
<protein>
    <submittedName>
        <fullName evidence="1">Uncharacterized protein</fullName>
    </submittedName>
</protein>
<dbReference type="Proteomes" id="UP000605392">
    <property type="component" value="Unassembled WGS sequence"/>
</dbReference>
<evidence type="ECO:0000313" key="2">
    <source>
        <dbReference type="Proteomes" id="UP000605392"/>
    </source>
</evidence>
<organism evidence="1 2">
    <name type="scientific">Hymenobacter qilianensis</name>
    <dbReference type="NCBI Taxonomy" id="1385715"/>
    <lineage>
        <taxon>Bacteria</taxon>
        <taxon>Pseudomonadati</taxon>
        <taxon>Bacteroidota</taxon>
        <taxon>Cytophagia</taxon>
        <taxon>Cytophagales</taxon>
        <taxon>Hymenobacteraceae</taxon>
        <taxon>Hymenobacter</taxon>
    </lineage>
</organism>
<gene>
    <name evidence="1" type="ORF">GCM10011375_01720</name>
</gene>